<proteinExistence type="predicted"/>
<sequence length="442" mass="45303">MSDEDLGLPPRRDLPSPVRDRIRSALHEGMESSSGSGRRSIRTPLAVAAAVAAVFAGAVVATDGLTGNDGGVAAPGPAPVPENQTPPGEQGPIGTVEQNEQLDRCWAAVRSQGAQDRYPDRALWTPVYGYRGDGMNNNLVVVAARVAGKPLFCETTVTTVTVSDPEAVPAYAGDSRTGSLLFSGNGVVAGVVDPAWPAMKMSGREKDSSFGSDVQVHDGLFFEATRSRLAETTIEVAPMLTDYRNGDGLGPEGVVPVGAPLPPPSAEPLYVVDRPVLPAPERESEAGRFFGECAAQGSSPVIDADSFVAGAKTSHEGRDVVVARNATGYLMCSRTEEEAGPDSVLPAGPGDVRGTRPEFSGPQSNTGTFFGGVVPAEAARVVLTEGDAEPVEAEVAAGTFAVVLAKTAGLPPSDGPADPVSATVYDAAGAVIFSGPVSPGEG</sequence>
<name>A0A263D6Z8_9PSEU</name>
<dbReference type="OrthoDB" id="3557251at2"/>
<comment type="caution">
    <text evidence="2">The sequence shown here is derived from an EMBL/GenBank/DDBJ whole genome shotgun (WGS) entry which is preliminary data.</text>
</comment>
<protein>
    <submittedName>
        <fullName evidence="2">Uncharacterized protein</fullName>
    </submittedName>
</protein>
<feature type="region of interest" description="Disordered" evidence="1">
    <location>
        <begin position="70"/>
        <end position="95"/>
    </location>
</feature>
<feature type="compositionally biased region" description="Basic and acidic residues" evidence="1">
    <location>
        <begin position="10"/>
        <end position="30"/>
    </location>
</feature>
<dbReference type="EMBL" id="NKYE01000003">
    <property type="protein sequence ID" value="OZM73949.1"/>
    <property type="molecule type" value="Genomic_DNA"/>
</dbReference>
<dbReference type="Proteomes" id="UP000242444">
    <property type="component" value="Unassembled WGS sequence"/>
</dbReference>
<reference evidence="2 3" key="1">
    <citation type="submission" date="2017-07" db="EMBL/GenBank/DDBJ databases">
        <title>Amycolatopsis antarcticus sp. nov., isolated from the surface of an Antarcticus brown macroalga.</title>
        <authorList>
            <person name="Wang J."/>
            <person name="Leiva S."/>
            <person name="Huang J."/>
            <person name="Huang Y."/>
        </authorList>
    </citation>
    <scope>NUCLEOTIDE SEQUENCE [LARGE SCALE GENOMIC DNA]</scope>
    <source>
        <strain evidence="2 3">AU-G6</strain>
    </source>
</reference>
<evidence type="ECO:0000256" key="1">
    <source>
        <dbReference type="SAM" id="MobiDB-lite"/>
    </source>
</evidence>
<gene>
    <name evidence="2" type="ORF">CFN78_06570</name>
</gene>
<feature type="region of interest" description="Disordered" evidence="1">
    <location>
        <begin position="1"/>
        <end position="40"/>
    </location>
</feature>
<organism evidence="2 3">
    <name type="scientific">Amycolatopsis antarctica</name>
    <dbReference type="NCBI Taxonomy" id="1854586"/>
    <lineage>
        <taxon>Bacteria</taxon>
        <taxon>Bacillati</taxon>
        <taxon>Actinomycetota</taxon>
        <taxon>Actinomycetes</taxon>
        <taxon>Pseudonocardiales</taxon>
        <taxon>Pseudonocardiaceae</taxon>
        <taxon>Amycolatopsis</taxon>
    </lineage>
</organism>
<keyword evidence="3" id="KW-1185">Reference proteome</keyword>
<dbReference type="AlphaFoldDB" id="A0A263D6Z8"/>
<dbReference type="RefSeq" id="WP_094861706.1">
    <property type="nucleotide sequence ID" value="NZ_NKYE01000003.1"/>
</dbReference>
<accession>A0A263D6Z8</accession>
<dbReference type="InParanoid" id="A0A263D6Z8"/>
<evidence type="ECO:0000313" key="3">
    <source>
        <dbReference type="Proteomes" id="UP000242444"/>
    </source>
</evidence>
<evidence type="ECO:0000313" key="2">
    <source>
        <dbReference type="EMBL" id="OZM73949.1"/>
    </source>
</evidence>